<reference evidence="1 2" key="1">
    <citation type="submission" date="2022-01" db="EMBL/GenBank/DDBJ databases">
        <title>Flavihumibacter sp. nov., isolated from sediment of a river.</title>
        <authorList>
            <person name="Liu H."/>
        </authorList>
    </citation>
    <scope>NUCLEOTIDE SEQUENCE [LARGE SCALE GENOMIC DNA]</scope>
    <source>
        <strain evidence="1 2">RY-1</strain>
    </source>
</reference>
<dbReference type="EMBL" id="JAKEVY010000004">
    <property type="protein sequence ID" value="MCF1716386.1"/>
    <property type="molecule type" value="Genomic_DNA"/>
</dbReference>
<evidence type="ECO:0000313" key="2">
    <source>
        <dbReference type="Proteomes" id="UP001200145"/>
    </source>
</evidence>
<comment type="caution">
    <text evidence="1">The sequence shown here is derived from an EMBL/GenBank/DDBJ whole genome shotgun (WGS) entry which is preliminary data.</text>
</comment>
<keyword evidence="2" id="KW-1185">Reference proteome</keyword>
<dbReference type="RefSeq" id="WP_234867536.1">
    <property type="nucleotide sequence ID" value="NZ_JAKEVY010000004.1"/>
</dbReference>
<accession>A0ABS9BL37</accession>
<evidence type="ECO:0000313" key="1">
    <source>
        <dbReference type="EMBL" id="MCF1716386.1"/>
    </source>
</evidence>
<gene>
    <name evidence="1" type="ORF">L0U88_17220</name>
</gene>
<protein>
    <submittedName>
        <fullName evidence="1">Uncharacterized protein</fullName>
    </submittedName>
</protein>
<name>A0ABS9BL37_9BACT</name>
<organism evidence="1 2">
    <name type="scientific">Flavihumibacter fluminis</name>
    <dbReference type="NCBI Taxonomy" id="2909236"/>
    <lineage>
        <taxon>Bacteria</taxon>
        <taxon>Pseudomonadati</taxon>
        <taxon>Bacteroidota</taxon>
        <taxon>Chitinophagia</taxon>
        <taxon>Chitinophagales</taxon>
        <taxon>Chitinophagaceae</taxon>
        <taxon>Flavihumibacter</taxon>
    </lineage>
</organism>
<proteinExistence type="predicted"/>
<dbReference type="Proteomes" id="UP001200145">
    <property type="component" value="Unassembled WGS sequence"/>
</dbReference>
<sequence>MILQYFFQKYQDYFSWKTKCKIVVFESDDWGTIRMPSTEAIKVLGQKNKKLYNDPYSLYDSLENSLDLESLFDVLQKHKTKNNQRPIFTFNTIVANPDFEMIRNSNFNSYHFERFTDTISRLNSNDNVLRLWKEGVDQNFIFPQFHGREHVNVLRWLSELRNGNKNLLEAFDWSCFSVPYFSEKNFRKNLMASLDHNGIESDYYFQERFINEGQALFKSIFGFNSKSFIAPAYIWDSLLHQTMYNADIRYLQGIAFQYIPSRGSNFKRVLHYNGQSLSKGLKALVRNVFFEPSLHKNLDVVGTCLKRINKLFNHNRPVIIGSHRLNYIGSLNEKNRINNLNKLDELLGEILKRWPDVLFLSSDQLGDLISNKNIDSEYFRNAI</sequence>